<dbReference type="AlphaFoldDB" id="A0A672HUC7"/>
<feature type="region of interest" description="Disordered" evidence="1">
    <location>
        <begin position="57"/>
        <end position="87"/>
    </location>
</feature>
<evidence type="ECO:0000256" key="1">
    <source>
        <dbReference type="SAM" id="MobiDB-lite"/>
    </source>
</evidence>
<organism evidence="3 4">
    <name type="scientific">Salarias fasciatus</name>
    <name type="common">Jewelled blenny</name>
    <name type="synonym">Blennius fasciatus</name>
    <dbReference type="NCBI Taxonomy" id="181472"/>
    <lineage>
        <taxon>Eukaryota</taxon>
        <taxon>Metazoa</taxon>
        <taxon>Chordata</taxon>
        <taxon>Craniata</taxon>
        <taxon>Vertebrata</taxon>
        <taxon>Euteleostomi</taxon>
        <taxon>Actinopterygii</taxon>
        <taxon>Neopterygii</taxon>
        <taxon>Teleostei</taxon>
        <taxon>Neoteleostei</taxon>
        <taxon>Acanthomorphata</taxon>
        <taxon>Ovalentaria</taxon>
        <taxon>Blenniimorphae</taxon>
        <taxon>Blenniiformes</taxon>
        <taxon>Blennioidei</taxon>
        <taxon>Blenniidae</taxon>
        <taxon>Salariinae</taxon>
        <taxon>Salarias</taxon>
    </lineage>
</organism>
<protein>
    <submittedName>
        <fullName evidence="3">Uncharacterized protein</fullName>
    </submittedName>
</protein>
<sequence>MKTFRVAVAVAVVLTVICVQQTSSVQLTEEEELEEPVSSEVQAAAEEMAVDSWRVRKNKSDQVTQPDSTKCASNFHGEEDPANICHL</sequence>
<dbReference type="OMA" id="STKCASN"/>
<dbReference type="Proteomes" id="UP000472267">
    <property type="component" value="Chromosome 11"/>
</dbReference>
<reference evidence="3" key="1">
    <citation type="submission" date="2019-06" db="EMBL/GenBank/DDBJ databases">
        <authorList>
            <consortium name="Wellcome Sanger Institute Data Sharing"/>
        </authorList>
    </citation>
    <scope>NUCLEOTIDE SEQUENCE [LARGE SCALE GENOMIC DNA]</scope>
</reference>
<evidence type="ECO:0000256" key="2">
    <source>
        <dbReference type="SAM" id="SignalP"/>
    </source>
</evidence>
<accession>A0A672HUC7</accession>
<reference evidence="3" key="2">
    <citation type="submission" date="2025-08" db="UniProtKB">
        <authorList>
            <consortium name="Ensembl"/>
        </authorList>
    </citation>
    <scope>IDENTIFICATION</scope>
</reference>
<proteinExistence type="predicted"/>
<keyword evidence="2" id="KW-0732">Signal</keyword>
<dbReference type="InParanoid" id="A0A672HUC7"/>
<evidence type="ECO:0000313" key="3">
    <source>
        <dbReference type="Ensembl" id="ENSSFAP00005032559.1"/>
    </source>
</evidence>
<dbReference type="Ensembl" id="ENSSFAT00005033712.1">
    <property type="protein sequence ID" value="ENSSFAP00005032559.1"/>
    <property type="gene ID" value="ENSSFAG00005016469.1"/>
</dbReference>
<keyword evidence="4" id="KW-1185">Reference proteome</keyword>
<feature type="chain" id="PRO_5025637467" evidence="2">
    <location>
        <begin position="25"/>
        <end position="87"/>
    </location>
</feature>
<feature type="compositionally biased region" description="Polar residues" evidence="1">
    <location>
        <begin position="61"/>
        <end position="72"/>
    </location>
</feature>
<reference evidence="3" key="3">
    <citation type="submission" date="2025-09" db="UniProtKB">
        <authorList>
            <consortium name="Ensembl"/>
        </authorList>
    </citation>
    <scope>IDENTIFICATION</scope>
</reference>
<name>A0A672HUC7_SALFA</name>
<evidence type="ECO:0000313" key="4">
    <source>
        <dbReference type="Proteomes" id="UP000472267"/>
    </source>
</evidence>
<feature type="signal peptide" evidence="2">
    <location>
        <begin position="1"/>
        <end position="24"/>
    </location>
</feature>